<feature type="binding site" evidence="6">
    <location>
        <position position="368"/>
    </location>
    <ligand>
        <name>S-adenosyl-L-methionine</name>
        <dbReference type="ChEBI" id="CHEBI:59789"/>
    </ligand>
</feature>
<feature type="compositionally biased region" description="Gly residues" evidence="7">
    <location>
        <begin position="314"/>
        <end position="325"/>
    </location>
</feature>
<organism evidence="9 10">
    <name type="scientific">Monoraphidium neglectum</name>
    <dbReference type="NCBI Taxonomy" id="145388"/>
    <lineage>
        <taxon>Eukaryota</taxon>
        <taxon>Viridiplantae</taxon>
        <taxon>Chlorophyta</taxon>
        <taxon>core chlorophytes</taxon>
        <taxon>Chlorophyceae</taxon>
        <taxon>CS clade</taxon>
        <taxon>Sphaeropleales</taxon>
        <taxon>Selenastraceae</taxon>
        <taxon>Monoraphidium</taxon>
    </lineage>
</organism>
<dbReference type="GO" id="GO:0008173">
    <property type="term" value="F:RNA methyltransferase activity"/>
    <property type="evidence" value="ECO:0007669"/>
    <property type="project" value="InterPro"/>
</dbReference>
<keyword evidence="4 6" id="KW-0949">S-adenosyl-L-methionine</keyword>
<feature type="binding site" evidence="6">
    <location>
        <position position="288"/>
    </location>
    <ligand>
        <name>S-adenosyl-L-methionine</name>
        <dbReference type="ChEBI" id="CHEBI:59789"/>
    </ligand>
</feature>
<dbReference type="KEGG" id="mng:MNEG_3100"/>
<dbReference type="InterPro" id="IPR029063">
    <property type="entry name" value="SAM-dependent_MTases_sf"/>
</dbReference>
<dbReference type="PROSITE" id="PS51686">
    <property type="entry name" value="SAM_MT_RSMB_NOP"/>
    <property type="match status" value="1"/>
</dbReference>
<dbReference type="GeneID" id="25735978"/>
<evidence type="ECO:0000256" key="7">
    <source>
        <dbReference type="SAM" id="MobiDB-lite"/>
    </source>
</evidence>
<dbReference type="GO" id="GO:0001510">
    <property type="term" value="P:RNA methylation"/>
    <property type="evidence" value="ECO:0007669"/>
    <property type="project" value="InterPro"/>
</dbReference>
<comment type="similarity">
    <text evidence="1 6">Belongs to the class I-like SAM-binding methyltransferase superfamily. RsmB/NOP family.</text>
</comment>
<dbReference type="PANTHER" id="PTHR22807">
    <property type="entry name" value="NOP2 YEAST -RELATED NOL1/NOP2/FMU SUN DOMAIN-CONTAINING"/>
    <property type="match status" value="1"/>
</dbReference>
<evidence type="ECO:0000256" key="1">
    <source>
        <dbReference type="ARBA" id="ARBA00007494"/>
    </source>
</evidence>
<dbReference type="Proteomes" id="UP000054498">
    <property type="component" value="Unassembled WGS sequence"/>
</dbReference>
<dbReference type="PROSITE" id="PS01153">
    <property type="entry name" value="NOL1_NOP2_SUN"/>
    <property type="match status" value="1"/>
</dbReference>
<dbReference type="InterPro" id="IPR036974">
    <property type="entry name" value="PUA_sf"/>
</dbReference>
<keyword evidence="3 6" id="KW-0808">Transferase</keyword>
<dbReference type="GO" id="GO:0003723">
    <property type="term" value="F:RNA binding"/>
    <property type="evidence" value="ECO:0007669"/>
    <property type="project" value="UniProtKB-UniRule"/>
</dbReference>
<dbReference type="Gene3D" id="2.30.130.10">
    <property type="entry name" value="PUA domain"/>
    <property type="match status" value="1"/>
</dbReference>
<dbReference type="InterPro" id="IPR049560">
    <property type="entry name" value="MeTrfase_RsmB-F_NOP2_cat"/>
</dbReference>
<dbReference type="InterPro" id="IPR018314">
    <property type="entry name" value="RsmB/NOL1/NOP2-like_CS"/>
</dbReference>
<dbReference type="InterPro" id="IPR015947">
    <property type="entry name" value="PUA-like_sf"/>
</dbReference>
<evidence type="ECO:0000256" key="4">
    <source>
        <dbReference type="ARBA" id="ARBA00022691"/>
    </source>
</evidence>
<dbReference type="SUPFAM" id="SSF88697">
    <property type="entry name" value="PUA domain-like"/>
    <property type="match status" value="1"/>
</dbReference>
<evidence type="ECO:0000256" key="6">
    <source>
        <dbReference type="PROSITE-ProRule" id="PRU01023"/>
    </source>
</evidence>
<name>A0A0D2K2T9_9CHLO</name>
<dbReference type="EMBL" id="KK100595">
    <property type="protein sequence ID" value="KIZ04853.1"/>
    <property type="molecule type" value="Genomic_DNA"/>
</dbReference>
<reference evidence="9 10" key="1">
    <citation type="journal article" date="2013" name="BMC Genomics">
        <title>Reconstruction of the lipid metabolism for the microalga Monoraphidium neglectum from its genome sequence reveals characteristics suitable for biofuel production.</title>
        <authorList>
            <person name="Bogen C."/>
            <person name="Al-Dilaimi A."/>
            <person name="Albersmeier A."/>
            <person name="Wichmann J."/>
            <person name="Grundmann M."/>
            <person name="Rupp O."/>
            <person name="Lauersen K.J."/>
            <person name="Blifernez-Klassen O."/>
            <person name="Kalinowski J."/>
            <person name="Goesmann A."/>
            <person name="Mussgnug J.H."/>
            <person name="Kruse O."/>
        </authorList>
    </citation>
    <scope>NUCLEOTIDE SEQUENCE [LARGE SCALE GENOMIC DNA]</scope>
    <source>
        <strain evidence="9 10">SAG 48.87</strain>
    </source>
</reference>
<feature type="compositionally biased region" description="Basic residues" evidence="7">
    <location>
        <begin position="304"/>
        <end position="313"/>
    </location>
</feature>
<dbReference type="STRING" id="145388.A0A0D2K2T9"/>
<sequence length="496" mass="51722">MKTFSHGVTWDPQVQTYLAGALGVARLAVISEALARPSLRPTLRVNTLRTTPAEAIAELQRRLGDAAAGARPHPVVPSAVVLPGSGPKQPRYEELCGGREVAINRIAGESVLKGADVFSPGLLAVTPGVAAGDLVAVSVALETKPRNLTRGTILRPDVSARLPPRDRLHIGVGRLLEGRSGMFRASEGLAIEMVERVYDIPPCNGLLRGDAMLQALPCIVAAHALDPQPGWTVLDMCASPGGKTTMIAQLMGDRGRVIALDRTRSKVAAVESLASDLGISIIDARVADSTQLAPPPPGESEQQRRRRGGRRRGGGGGGAAGGGGAPPDVADEGADDGAGEAGGAEAGPTPVNPLPEFGPESFDAILLDAPCSALGLRPRLLHDWRLAQLHATAGLQRALLHSAVHLLRPGGVLVYCTCTINPGENEGNVRFALDRWQGALELEAQPLVLGGPGIEGPGWLTLGEARLVQRWDPGAAPDDTIGFFVARFRKTASTAA</sequence>
<dbReference type="InterPro" id="IPR001678">
    <property type="entry name" value="MeTrfase_RsmB-F_NOP2_dom"/>
</dbReference>
<keyword evidence="10" id="KW-1185">Reference proteome</keyword>
<dbReference type="SUPFAM" id="SSF53335">
    <property type="entry name" value="S-adenosyl-L-methionine-dependent methyltransferases"/>
    <property type="match status" value="1"/>
</dbReference>
<dbReference type="PANTHER" id="PTHR22807:SF34">
    <property type="entry name" value="TRNA (CYTOSINE(72)-C(5))-METHYLTRANSFERASE NSUN6"/>
    <property type="match status" value="1"/>
</dbReference>
<feature type="region of interest" description="Disordered" evidence="7">
    <location>
        <begin position="288"/>
        <end position="357"/>
    </location>
</feature>
<dbReference type="Pfam" id="PF01189">
    <property type="entry name" value="Methyltr_RsmB-F"/>
    <property type="match status" value="2"/>
</dbReference>
<comment type="caution">
    <text evidence="6">Lacks conserved residue(s) required for the propagation of feature annotation.</text>
</comment>
<evidence type="ECO:0000313" key="10">
    <source>
        <dbReference type="Proteomes" id="UP000054498"/>
    </source>
</evidence>
<keyword evidence="5 6" id="KW-0694">RNA-binding</keyword>
<feature type="domain" description="SAM-dependent MTase RsmB/NOP-type" evidence="8">
    <location>
        <begin position="137"/>
        <end position="491"/>
    </location>
</feature>
<evidence type="ECO:0000256" key="2">
    <source>
        <dbReference type="ARBA" id="ARBA00022603"/>
    </source>
</evidence>
<gene>
    <name evidence="9" type="ORF">MNEG_3100</name>
</gene>
<feature type="active site" description="Nucleophile" evidence="6">
    <location>
        <position position="418"/>
    </location>
</feature>
<dbReference type="AlphaFoldDB" id="A0A0D2K2T9"/>
<feature type="binding site" evidence="6">
    <location>
        <position position="261"/>
    </location>
    <ligand>
        <name>S-adenosyl-L-methionine</name>
        <dbReference type="ChEBI" id="CHEBI:59789"/>
    </ligand>
</feature>
<evidence type="ECO:0000256" key="5">
    <source>
        <dbReference type="ARBA" id="ARBA00022884"/>
    </source>
</evidence>
<evidence type="ECO:0000259" key="8">
    <source>
        <dbReference type="PROSITE" id="PS51686"/>
    </source>
</evidence>
<evidence type="ECO:0000256" key="3">
    <source>
        <dbReference type="ARBA" id="ARBA00022679"/>
    </source>
</evidence>
<dbReference type="EC" id="2.1.1.-" evidence="9"/>
<accession>A0A0D2K2T9</accession>
<dbReference type="Gene3D" id="3.40.50.150">
    <property type="entry name" value="Vaccinia Virus protein VP39"/>
    <property type="match status" value="1"/>
</dbReference>
<evidence type="ECO:0000313" key="9">
    <source>
        <dbReference type="EMBL" id="KIZ04853.1"/>
    </source>
</evidence>
<dbReference type="OrthoDB" id="260824at2759"/>
<dbReference type="PROSITE" id="PS50890">
    <property type="entry name" value="PUA"/>
    <property type="match status" value="1"/>
</dbReference>
<dbReference type="InterPro" id="IPR023267">
    <property type="entry name" value="RCMT"/>
</dbReference>
<protein>
    <submittedName>
        <fullName evidence="9">Putative methyltransferase NSUN6</fullName>
        <ecNumber evidence="9">2.1.1.-</ecNumber>
    </submittedName>
</protein>
<feature type="compositionally biased region" description="Acidic residues" evidence="7">
    <location>
        <begin position="329"/>
        <end position="338"/>
    </location>
</feature>
<dbReference type="RefSeq" id="XP_013903872.1">
    <property type="nucleotide sequence ID" value="XM_014048418.1"/>
</dbReference>
<keyword evidence="2 6" id="KW-0489">Methyltransferase</keyword>
<proteinExistence type="inferred from homology"/>
<dbReference type="PRINTS" id="PR02008">
    <property type="entry name" value="RCMTFAMILY"/>
</dbReference>
<dbReference type="CDD" id="cd02440">
    <property type="entry name" value="AdoMet_MTases"/>
    <property type="match status" value="1"/>
</dbReference>